<protein>
    <recommendedName>
        <fullName evidence="4">Glycosyltransferase family 92 protein</fullName>
    </recommendedName>
</protein>
<dbReference type="Proteomes" id="UP000198406">
    <property type="component" value="Unassembled WGS sequence"/>
</dbReference>
<comment type="caution">
    <text evidence="2">The sequence shown here is derived from an EMBL/GenBank/DDBJ whole genome shotgun (WGS) entry which is preliminary data.</text>
</comment>
<dbReference type="AlphaFoldDB" id="A0A1Z5JXL3"/>
<dbReference type="InParanoid" id="A0A1Z5JXL3"/>
<name>A0A1Z5JXL3_FISSO</name>
<dbReference type="EMBL" id="BDSP01000131">
    <property type="protein sequence ID" value="GAX18649.1"/>
    <property type="molecule type" value="Genomic_DNA"/>
</dbReference>
<keyword evidence="1" id="KW-0472">Membrane</keyword>
<feature type="transmembrane region" description="Helical" evidence="1">
    <location>
        <begin position="12"/>
        <end position="29"/>
    </location>
</feature>
<reference evidence="2 3" key="1">
    <citation type="journal article" date="2015" name="Plant Cell">
        <title>Oil accumulation by the oleaginous diatom Fistulifera solaris as revealed by the genome and transcriptome.</title>
        <authorList>
            <person name="Tanaka T."/>
            <person name="Maeda Y."/>
            <person name="Veluchamy A."/>
            <person name="Tanaka M."/>
            <person name="Abida H."/>
            <person name="Marechal E."/>
            <person name="Bowler C."/>
            <person name="Muto M."/>
            <person name="Sunaga Y."/>
            <person name="Tanaka M."/>
            <person name="Yoshino T."/>
            <person name="Taniguchi T."/>
            <person name="Fukuda Y."/>
            <person name="Nemoto M."/>
            <person name="Matsumoto M."/>
            <person name="Wong P.S."/>
            <person name="Aburatani S."/>
            <person name="Fujibuchi W."/>
        </authorList>
    </citation>
    <scope>NUCLEOTIDE SEQUENCE [LARGE SCALE GENOMIC DNA]</scope>
    <source>
        <strain evidence="2 3">JPCC DA0580</strain>
    </source>
</reference>
<keyword evidence="1" id="KW-1133">Transmembrane helix</keyword>
<gene>
    <name evidence="2" type="ORF">FisN_10Hh138</name>
</gene>
<evidence type="ECO:0000313" key="3">
    <source>
        <dbReference type="Proteomes" id="UP000198406"/>
    </source>
</evidence>
<evidence type="ECO:0008006" key="4">
    <source>
        <dbReference type="Google" id="ProtNLM"/>
    </source>
</evidence>
<proteinExistence type="predicted"/>
<evidence type="ECO:0000256" key="1">
    <source>
        <dbReference type="SAM" id="Phobius"/>
    </source>
</evidence>
<evidence type="ECO:0000313" key="2">
    <source>
        <dbReference type="EMBL" id="GAX18649.1"/>
    </source>
</evidence>
<keyword evidence="3" id="KW-1185">Reference proteome</keyword>
<organism evidence="2 3">
    <name type="scientific">Fistulifera solaris</name>
    <name type="common">Oleaginous diatom</name>
    <dbReference type="NCBI Taxonomy" id="1519565"/>
    <lineage>
        <taxon>Eukaryota</taxon>
        <taxon>Sar</taxon>
        <taxon>Stramenopiles</taxon>
        <taxon>Ochrophyta</taxon>
        <taxon>Bacillariophyta</taxon>
        <taxon>Bacillariophyceae</taxon>
        <taxon>Bacillariophycidae</taxon>
        <taxon>Naviculales</taxon>
        <taxon>Naviculaceae</taxon>
        <taxon>Fistulifera</taxon>
    </lineage>
</organism>
<sequence>MNNENTMKKTGFISKLLLCAIFLSVPFLFSNFRFHSQYVIVTRSQFGPFEDGVFSADSFSPRVILNSSSNQSTTWSLKPPPYTQQESFAACILVLDQNHRLTEWIAYHYFALPLRTLIIAYDPKTTDRATPLLERWKDVIEIIEWEDKDYLPPQWTKRVQPGIHGTKNLPPDVALPVAIHRQRQISFMHKCTQAVAAKNVARVIHHDVDEYFRVNTNVVSQDLVNTAEPGHITQFLNRLEQAKSTLFPSAKGIAYGTSCSVFPRLQYTPIAEETNRAKSNRTHPIDPYYFDTLRYPYRNSAEIMEGKGIINMKLIPPRALKDKTTIQYRVHKPLNRLCKESTPNSTLFVFNHYMGSFESFLYSARNDPRNEPTRAKWEERVQAGGGMGKARTAWQQDPPLLDDAITNWVPAFVEWQSEEVASWLLRDTGLRAVDWQPPPVNSVQ</sequence>
<dbReference type="OrthoDB" id="40253at2759"/>
<accession>A0A1Z5JXL3</accession>
<keyword evidence="1" id="KW-0812">Transmembrane</keyword>